<keyword evidence="3" id="KW-0520">NAD</keyword>
<gene>
    <name evidence="4" type="primary">egsA</name>
    <name evidence="4" type="ORF">Pan241w_37510</name>
</gene>
<dbReference type="AlphaFoldDB" id="A0A517RIF3"/>
<evidence type="ECO:0000313" key="4">
    <source>
        <dbReference type="EMBL" id="QDT43649.1"/>
    </source>
</evidence>
<keyword evidence="2 4" id="KW-0560">Oxidoreductase</keyword>
<dbReference type="SUPFAM" id="SSF56796">
    <property type="entry name" value="Dehydroquinate synthase-like"/>
    <property type="match status" value="1"/>
</dbReference>
<dbReference type="EC" id="1.1.1.261" evidence="4"/>
<dbReference type="Gene3D" id="1.20.1090.10">
    <property type="entry name" value="Dehydroquinate synthase-like - alpha domain"/>
    <property type="match status" value="1"/>
</dbReference>
<accession>A0A517RIF3</accession>
<evidence type="ECO:0000313" key="5">
    <source>
        <dbReference type="Proteomes" id="UP000317171"/>
    </source>
</evidence>
<dbReference type="RefSeq" id="WP_145218489.1">
    <property type="nucleotide sequence ID" value="NZ_CP036269.1"/>
</dbReference>
<evidence type="ECO:0000256" key="2">
    <source>
        <dbReference type="ARBA" id="ARBA00023002"/>
    </source>
</evidence>
<keyword evidence="5" id="KW-1185">Reference proteome</keyword>
<dbReference type="GO" id="GO:0046872">
    <property type="term" value="F:metal ion binding"/>
    <property type="evidence" value="ECO:0007669"/>
    <property type="project" value="UniProtKB-KW"/>
</dbReference>
<dbReference type="InterPro" id="IPR016205">
    <property type="entry name" value="Glycerol_DH"/>
</dbReference>
<dbReference type="PANTHER" id="PTHR43616:SF5">
    <property type="entry name" value="GLYCEROL DEHYDROGENASE 1"/>
    <property type="match status" value="1"/>
</dbReference>
<evidence type="ECO:0000256" key="1">
    <source>
        <dbReference type="ARBA" id="ARBA00022723"/>
    </source>
</evidence>
<evidence type="ECO:0000256" key="3">
    <source>
        <dbReference type="ARBA" id="ARBA00023027"/>
    </source>
</evidence>
<dbReference type="GO" id="GO:0050492">
    <property type="term" value="F:glycerol-1-phosphate dehydrogenase [NAD(P)+] activity"/>
    <property type="evidence" value="ECO:0007669"/>
    <property type="project" value="UniProtKB-EC"/>
</dbReference>
<name>A0A517RIF3_9PLAN</name>
<dbReference type="OrthoDB" id="9763580at2"/>
<sequence length="471" mass="52854">MPNVVFPRVSQITKGRRNLIEVISQQFPTDDAGQNETWFVSGNTSTRPFAEVYRRMWDESVNKTRLFILTKAPFVSEAERLRDALLSEAVCPRMIIYVGGQTVGDVTKYSVRMVNDLLPPGQQPVEFGGIITSLTSDGIYSPGASLRDDNTGLPVSKTCEAPAFIVGHERTLLRQPYMMKCACVGDMLAKVSSLWDYRHSCHVQGIQPNDFASDLTESSYQPFLDRGDDLKADYLHKESSIKEMFRAVQLSGLAMQIQGSTQACSGSEHIGQKWLDDFVIEYDSLAEKRIKRSPLHGIGVLPMTIITAYMQGQVINAEKIKRIANTLGIPYMNLGLQEFSPQFIQELITTCLVIGIGYRCPKYLAYQCKRSVKALSDKKKIRKPDDERITILDEPEYELLSQRVKHAAIDAGLFNPDLKSSEDQTTQVAKQALKKIRIRAWTRLKRSVDEAVDSETGELVANELRPVFGLS</sequence>
<keyword evidence="1" id="KW-0479">Metal-binding</keyword>
<dbReference type="Proteomes" id="UP000317171">
    <property type="component" value="Chromosome"/>
</dbReference>
<organism evidence="4 5">
    <name type="scientific">Gimesia alba</name>
    <dbReference type="NCBI Taxonomy" id="2527973"/>
    <lineage>
        <taxon>Bacteria</taxon>
        <taxon>Pseudomonadati</taxon>
        <taxon>Planctomycetota</taxon>
        <taxon>Planctomycetia</taxon>
        <taxon>Planctomycetales</taxon>
        <taxon>Planctomycetaceae</taxon>
        <taxon>Gimesia</taxon>
    </lineage>
</organism>
<dbReference type="PANTHER" id="PTHR43616">
    <property type="entry name" value="GLYCEROL DEHYDROGENASE"/>
    <property type="match status" value="1"/>
</dbReference>
<protein>
    <submittedName>
        <fullName evidence="4">Glycerol-1-phosphate dehydrogenase [NAD(P)+]</fullName>
        <ecNumber evidence="4">1.1.1.261</ecNumber>
    </submittedName>
</protein>
<dbReference type="EMBL" id="CP036269">
    <property type="protein sequence ID" value="QDT43649.1"/>
    <property type="molecule type" value="Genomic_DNA"/>
</dbReference>
<proteinExistence type="predicted"/>
<reference evidence="4 5" key="1">
    <citation type="submission" date="2019-02" db="EMBL/GenBank/DDBJ databases">
        <title>Deep-cultivation of Planctomycetes and their phenomic and genomic characterization uncovers novel biology.</title>
        <authorList>
            <person name="Wiegand S."/>
            <person name="Jogler M."/>
            <person name="Boedeker C."/>
            <person name="Pinto D."/>
            <person name="Vollmers J."/>
            <person name="Rivas-Marin E."/>
            <person name="Kohn T."/>
            <person name="Peeters S.H."/>
            <person name="Heuer A."/>
            <person name="Rast P."/>
            <person name="Oberbeckmann S."/>
            <person name="Bunk B."/>
            <person name="Jeske O."/>
            <person name="Meyerdierks A."/>
            <person name="Storesund J.E."/>
            <person name="Kallscheuer N."/>
            <person name="Luecker S."/>
            <person name="Lage O.M."/>
            <person name="Pohl T."/>
            <person name="Merkel B.J."/>
            <person name="Hornburger P."/>
            <person name="Mueller R.-W."/>
            <person name="Bruemmer F."/>
            <person name="Labrenz M."/>
            <person name="Spormann A.M."/>
            <person name="Op den Camp H."/>
            <person name="Overmann J."/>
            <person name="Amann R."/>
            <person name="Jetten M.S.M."/>
            <person name="Mascher T."/>
            <person name="Medema M.H."/>
            <person name="Devos D.P."/>
            <person name="Kaster A.-K."/>
            <person name="Ovreas L."/>
            <person name="Rohde M."/>
            <person name="Galperin M.Y."/>
            <person name="Jogler C."/>
        </authorList>
    </citation>
    <scope>NUCLEOTIDE SEQUENCE [LARGE SCALE GENOMIC DNA]</scope>
    <source>
        <strain evidence="4 5">Pan241w</strain>
    </source>
</reference>
<dbReference type="KEGG" id="gaz:Pan241w_37510"/>